<feature type="region of interest" description="Disordered" evidence="1">
    <location>
        <begin position="1"/>
        <end position="21"/>
    </location>
</feature>
<gene>
    <name evidence="2" type="ORF">SAMN05192553_103491</name>
</gene>
<proteinExistence type="predicted"/>
<organism evidence="2 3">
    <name type="scientific">Cyclobacterium xiamenense</name>
    <dbReference type="NCBI Taxonomy" id="1297121"/>
    <lineage>
        <taxon>Bacteria</taxon>
        <taxon>Pseudomonadati</taxon>
        <taxon>Bacteroidota</taxon>
        <taxon>Cytophagia</taxon>
        <taxon>Cytophagales</taxon>
        <taxon>Cyclobacteriaceae</taxon>
        <taxon>Cyclobacterium</taxon>
    </lineage>
</organism>
<evidence type="ECO:0000313" key="2">
    <source>
        <dbReference type="EMBL" id="SEJ36558.1"/>
    </source>
</evidence>
<evidence type="ECO:0000256" key="1">
    <source>
        <dbReference type="SAM" id="MobiDB-lite"/>
    </source>
</evidence>
<feature type="non-terminal residue" evidence="2">
    <location>
        <position position="1"/>
    </location>
</feature>
<sequence>FTVTATNSVGTSAASAASNSVTPTSTLAAGEVYNPTTGKIWMDRNLGATQVATSSTDAASYGDLYQWGRGTDGHQIRTSATTTTRSSTDQPGNGNFILARFFDWRSPQNTNLWQGVSGINNPCPSGYRLPTETELDAERASWSSPNAAGAFASPLKLPMAGRRSFSLGSLGDVGTSGKYWSSTVSGTLSRNLSFTNSAASMYTNFRTYGYSVRCLKD</sequence>
<dbReference type="AlphaFoldDB" id="A0A1H6Y5H9"/>
<dbReference type="EMBL" id="FNZH01000003">
    <property type="protein sequence ID" value="SEJ36558.1"/>
    <property type="molecule type" value="Genomic_DNA"/>
</dbReference>
<dbReference type="RefSeq" id="WP_218145585.1">
    <property type="nucleotide sequence ID" value="NZ_FNZH01000003.1"/>
</dbReference>
<evidence type="ECO:0000313" key="3">
    <source>
        <dbReference type="Proteomes" id="UP000199403"/>
    </source>
</evidence>
<dbReference type="STRING" id="1416801.SAMN05192553_103491"/>
<keyword evidence="3" id="KW-1185">Reference proteome</keyword>
<dbReference type="Proteomes" id="UP000199403">
    <property type="component" value="Unassembled WGS sequence"/>
</dbReference>
<reference evidence="3" key="1">
    <citation type="submission" date="2016-10" db="EMBL/GenBank/DDBJ databases">
        <authorList>
            <person name="Varghese N."/>
            <person name="Submissions S."/>
        </authorList>
    </citation>
    <scope>NUCLEOTIDE SEQUENCE [LARGE SCALE GENOMIC DNA]</scope>
    <source>
        <strain evidence="3">IBRC-M 10761</strain>
    </source>
</reference>
<accession>A0A1H6Y5H9</accession>
<name>A0A1H6Y5H9_9BACT</name>
<protein>
    <submittedName>
        <fullName evidence="2">Succinogenes major domain (Fib_succ_major)</fullName>
    </submittedName>
</protein>